<evidence type="ECO:0000313" key="9">
    <source>
        <dbReference type="Proteomes" id="UP000199039"/>
    </source>
</evidence>
<comment type="similarity">
    <text evidence="2 6">Belongs to the FPP/GGPP synthase family.</text>
</comment>
<dbReference type="PROSITE" id="PS00444">
    <property type="entry name" value="POLYPRENYL_SYNTHASE_2"/>
    <property type="match status" value="1"/>
</dbReference>
<keyword evidence="9" id="KW-1185">Reference proteome</keyword>
<dbReference type="OrthoDB" id="4497239at2"/>
<dbReference type="GO" id="GO:0004659">
    <property type="term" value="F:prenyltransferase activity"/>
    <property type="evidence" value="ECO:0007669"/>
    <property type="project" value="InterPro"/>
</dbReference>
<dbReference type="PROSITE" id="PS00723">
    <property type="entry name" value="POLYPRENYL_SYNTHASE_1"/>
    <property type="match status" value="1"/>
</dbReference>
<dbReference type="Proteomes" id="UP000199039">
    <property type="component" value="Unassembled WGS sequence"/>
</dbReference>
<feature type="region of interest" description="Disordered" evidence="7">
    <location>
        <begin position="1"/>
        <end position="27"/>
    </location>
</feature>
<dbReference type="GO" id="GO:0008299">
    <property type="term" value="P:isoprenoid biosynthetic process"/>
    <property type="evidence" value="ECO:0007669"/>
    <property type="project" value="InterPro"/>
</dbReference>
<evidence type="ECO:0000256" key="4">
    <source>
        <dbReference type="ARBA" id="ARBA00022723"/>
    </source>
</evidence>
<gene>
    <name evidence="8" type="ORF">SAMN05216410_2772</name>
</gene>
<organism evidence="8 9">
    <name type="scientific">Sanguibacter gelidistatuariae</name>
    <dbReference type="NCBI Taxonomy" id="1814289"/>
    <lineage>
        <taxon>Bacteria</taxon>
        <taxon>Bacillati</taxon>
        <taxon>Actinomycetota</taxon>
        <taxon>Actinomycetes</taxon>
        <taxon>Micrococcales</taxon>
        <taxon>Sanguibacteraceae</taxon>
        <taxon>Sanguibacter</taxon>
    </lineage>
</organism>
<evidence type="ECO:0000256" key="5">
    <source>
        <dbReference type="ARBA" id="ARBA00022842"/>
    </source>
</evidence>
<dbReference type="EMBL" id="FMYH01000005">
    <property type="protein sequence ID" value="SDD07915.1"/>
    <property type="molecule type" value="Genomic_DNA"/>
</dbReference>
<dbReference type="AlphaFoldDB" id="A0A1G6RVF9"/>
<evidence type="ECO:0000256" key="1">
    <source>
        <dbReference type="ARBA" id="ARBA00001946"/>
    </source>
</evidence>
<dbReference type="PANTHER" id="PTHR12001">
    <property type="entry name" value="GERANYLGERANYL PYROPHOSPHATE SYNTHASE"/>
    <property type="match status" value="1"/>
</dbReference>
<proteinExistence type="inferred from homology"/>
<protein>
    <submittedName>
        <fullName evidence="8">Geranylgeranyl diphosphate synthase, type II</fullName>
    </submittedName>
</protein>
<dbReference type="PANTHER" id="PTHR12001:SF85">
    <property type="entry name" value="SHORT CHAIN ISOPRENYL DIPHOSPHATE SYNTHASE"/>
    <property type="match status" value="1"/>
</dbReference>
<dbReference type="RefSeq" id="WP_093184062.1">
    <property type="nucleotide sequence ID" value="NZ_FMYH01000005.1"/>
</dbReference>
<dbReference type="InterPro" id="IPR000092">
    <property type="entry name" value="Polyprenyl_synt"/>
</dbReference>
<evidence type="ECO:0000256" key="7">
    <source>
        <dbReference type="SAM" id="MobiDB-lite"/>
    </source>
</evidence>
<accession>A0A1G6RVF9</accession>
<dbReference type="STRING" id="1814289.SAMN05216410_2772"/>
<evidence type="ECO:0000256" key="2">
    <source>
        <dbReference type="ARBA" id="ARBA00006706"/>
    </source>
</evidence>
<reference evidence="8 9" key="1">
    <citation type="submission" date="2016-09" db="EMBL/GenBank/DDBJ databases">
        <authorList>
            <person name="Capua I."/>
            <person name="De Benedictis P."/>
            <person name="Joannis T."/>
            <person name="Lombin L.H."/>
            <person name="Cattoli G."/>
        </authorList>
    </citation>
    <scope>NUCLEOTIDE SEQUENCE [LARGE SCALE GENOMIC DNA]</scope>
    <source>
        <strain evidence="8 9">ISLP-3</strain>
    </source>
</reference>
<evidence type="ECO:0000256" key="3">
    <source>
        <dbReference type="ARBA" id="ARBA00022679"/>
    </source>
</evidence>
<dbReference type="InterPro" id="IPR008949">
    <property type="entry name" value="Isoprenoid_synthase_dom_sf"/>
</dbReference>
<sequence length="370" mass="39645">MSSQTQPQLHPRERLTRRPGSATTTTVPTTVEAVLEDFFRSALDRSRPYGSDYTELWRSLHQASQGGKRFRPTLLTGIHRHLGGTDDRLACTVAAAVELLHTAFVVHDDVIDHDDVRRGRLNVSGTFAHGLRSAGGDDARAATLGAAAGILAGDLALSGAHRLVASSAAAPSIREDLLGLFDHAIYATAAGELSDVRFSLGPVEATLAEVVIMAANKTAVYSFELPLQAGALLAGADRRTVEGLSRVGRLVGIAFQLHDDLDGVFGDEQVTGKSVLTDLREGKVTPLVAHARGTEQWPRVERHLGAPGLTYDQLHDVRWALEASGSRGFIEALAAEHLASARDLAAEIDLPPEALAWLESMTRSLPWRSA</sequence>
<comment type="cofactor">
    <cofactor evidence="1">
        <name>Mg(2+)</name>
        <dbReference type="ChEBI" id="CHEBI:18420"/>
    </cofactor>
</comment>
<keyword evidence="5" id="KW-0460">Magnesium</keyword>
<name>A0A1G6RVF9_9MICO</name>
<dbReference type="InterPro" id="IPR033749">
    <property type="entry name" value="Polyprenyl_synt_CS"/>
</dbReference>
<dbReference type="SUPFAM" id="SSF48576">
    <property type="entry name" value="Terpenoid synthases"/>
    <property type="match status" value="1"/>
</dbReference>
<keyword evidence="4" id="KW-0479">Metal-binding</keyword>
<evidence type="ECO:0000256" key="6">
    <source>
        <dbReference type="RuleBase" id="RU004466"/>
    </source>
</evidence>
<dbReference type="Gene3D" id="1.10.600.10">
    <property type="entry name" value="Farnesyl Diphosphate Synthase"/>
    <property type="match status" value="1"/>
</dbReference>
<dbReference type="SFLD" id="SFLDS00005">
    <property type="entry name" value="Isoprenoid_Synthase_Type_I"/>
    <property type="match status" value="1"/>
</dbReference>
<dbReference type="Pfam" id="PF00348">
    <property type="entry name" value="polyprenyl_synt"/>
    <property type="match status" value="1"/>
</dbReference>
<evidence type="ECO:0000313" key="8">
    <source>
        <dbReference type="EMBL" id="SDD07915.1"/>
    </source>
</evidence>
<dbReference type="GO" id="GO:0046872">
    <property type="term" value="F:metal ion binding"/>
    <property type="evidence" value="ECO:0007669"/>
    <property type="project" value="UniProtKB-KW"/>
</dbReference>
<keyword evidence="3 6" id="KW-0808">Transferase</keyword>